<organism evidence="2 3">
    <name type="scientific">Dictyobacter formicarum</name>
    <dbReference type="NCBI Taxonomy" id="2778368"/>
    <lineage>
        <taxon>Bacteria</taxon>
        <taxon>Bacillati</taxon>
        <taxon>Chloroflexota</taxon>
        <taxon>Ktedonobacteria</taxon>
        <taxon>Ktedonobacterales</taxon>
        <taxon>Dictyobacteraceae</taxon>
        <taxon>Dictyobacter</taxon>
    </lineage>
</organism>
<dbReference type="InterPro" id="IPR002711">
    <property type="entry name" value="HNH"/>
</dbReference>
<dbReference type="Pfam" id="PF01844">
    <property type="entry name" value="HNH"/>
    <property type="match status" value="1"/>
</dbReference>
<dbReference type="RefSeq" id="WP_201361747.1">
    <property type="nucleotide sequence ID" value="NZ_BNJJ01000005.1"/>
</dbReference>
<dbReference type="CDD" id="cd00085">
    <property type="entry name" value="HNHc"/>
    <property type="match status" value="1"/>
</dbReference>
<dbReference type="InterPro" id="IPR003615">
    <property type="entry name" value="HNH_nuc"/>
</dbReference>
<gene>
    <name evidence="2" type="ORF">KSZ_21090</name>
</gene>
<dbReference type="PANTHER" id="PTHR33877">
    <property type="entry name" value="SLL1193 PROTEIN"/>
    <property type="match status" value="1"/>
</dbReference>
<dbReference type="Gene3D" id="1.10.30.50">
    <property type="match status" value="1"/>
</dbReference>
<feature type="domain" description="HNH nuclease" evidence="1">
    <location>
        <begin position="239"/>
        <end position="290"/>
    </location>
</feature>
<evidence type="ECO:0000313" key="3">
    <source>
        <dbReference type="Proteomes" id="UP000635565"/>
    </source>
</evidence>
<name>A0ABQ3VE52_9CHLR</name>
<dbReference type="EMBL" id="BNJJ01000005">
    <property type="protein sequence ID" value="GHO84103.1"/>
    <property type="molecule type" value="Genomic_DNA"/>
</dbReference>
<evidence type="ECO:0000259" key="1">
    <source>
        <dbReference type="SMART" id="SM00507"/>
    </source>
</evidence>
<reference evidence="2 3" key="1">
    <citation type="journal article" date="2021" name="Int. J. Syst. Evol. Microbiol.">
        <title>Reticulibacter mediterranei gen. nov., sp. nov., within the new family Reticulibacteraceae fam. nov., and Ktedonospora formicarum gen. nov., sp. nov., Ktedonobacter robiniae sp. nov., Dictyobacter formicarum sp. nov. and Dictyobacter arantiisoli sp. nov., belonging to the class Ktedonobacteria.</title>
        <authorList>
            <person name="Yabe S."/>
            <person name="Zheng Y."/>
            <person name="Wang C.M."/>
            <person name="Sakai Y."/>
            <person name="Abe K."/>
            <person name="Yokota A."/>
            <person name="Donadio S."/>
            <person name="Cavaletti L."/>
            <person name="Monciardini P."/>
        </authorList>
    </citation>
    <scope>NUCLEOTIDE SEQUENCE [LARGE SCALE GENOMIC DNA]</scope>
    <source>
        <strain evidence="2 3">SOSP1-9</strain>
    </source>
</reference>
<sequence>MSTCVICSTEFTFFENLTNRTIKRCKKCDARFKQLQHDTFTMLEQAFLQGGVAFAMEQHIYKTFNDMRMPEDLGMPVIQRLKYLRMLTDIRAGNVPRIATAMHLDSDEYAHFEMHVTYYKPNKTLKTVPGRLIGTNKKCYFISHSGSDNATIDWNNVSQVYEQVLRVPTSSYKQNGKTYHTYADEKVLHLAVTKGSGGGGYRVPDMLYTKTMIDTLVRLWKRQLVIYQQQRTEGTIPEHIKAAVYQRDGGRCVQCGYEGPYIEYDHKYPRSKGGQNTVENVQLLCRMCNLKKGNRV</sequence>
<evidence type="ECO:0000313" key="2">
    <source>
        <dbReference type="EMBL" id="GHO84103.1"/>
    </source>
</evidence>
<keyword evidence="3" id="KW-1185">Reference proteome</keyword>
<proteinExistence type="predicted"/>
<dbReference type="InterPro" id="IPR052892">
    <property type="entry name" value="NA-targeting_endonuclease"/>
</dbReference>
<dbReference type="Proteomes" id="UP000635565">
    <property type="component" value="Unassembled WGS sequence"/>
</dbReference>
<comment type="caution">
    <text evidence="2">The sequence shown here is derived from an EMBL/GenBank/DDBJ whole genome shotgun (WGS) entry which is preliminary data.</text>
</comment>
<accession>A0ABQ3VE52</accession>
<dbReference type="PANTHER" id="PTHR33877:SF2">
    <property type="entry name" value="OS07G0170200 PROTEIN"/>
    <property type="match status" value="1"/>
</dbReference>
<dbReference type="SMART" id="SM00507">
    <property type="entry name" value="HNHc"/>
    <property type="match status" value="1"/>
</dbReference>
<protein>
    <recommendedName>
        <fullName evidence="1">HNH nuclease domain-containing protein</fullName>
    </recommendedName>
</protein>